<dbReference type="InterPro" id="IPR046357">
    <property type="entry name" value="PPIase_dom_sf"/>
</dbReference>
<comment type="similarity">
    <text evidence="11">Belongs to the PpiD chaperone family.</text>
</comment>
<dbReference type="EMBL" id="CP037426">
    <property type="protein sequence ID" value="QGT16771.1"/>
    <property type="molecule type" value="Genomic_DNA"/>
</dbReference>
<keyword evidence="7" id="KW-0472">Membrane</keyword>
<dbReference type="InterPro" id="IPR000297">
    <property type="entry name" value="PPIase_PpiC"/>
</dbReference>
<dbReference type="Proteomes" id="UP000422744">
    <property type="component" value="Chromosome"/>
</dbReference>
<feature type="domain" description="PpiC" evidence="15">
    <location>
        <begin position="219"/>
        <end position="343"/>
    </location>
</feature>
<name>A0A6I6CKY6_WOLPI</name>
<keyword evidence="3" id="KW-1003">Cell membrane</keyword>
<dbReference type="GO" id="GO:0003755">
    <property type="term" value="F:peptidyl-prolyl cis-trans isomerase activity"/>
    <property type="evidence" value="ECO:0007669"/>
    <property type="project" value="UniProtKB-KW"/>
</dbReference>
<organism evidence="16 17">
    <name type="scientific">Wolbachia pipientis</name>
    <dbReference type="NCBI Taxonomy" id="955"/>
    <lineage>
        <taxon>Bacteria</taxon>
        <taxon>Pseudomonadati</taxon>
        <taxon>Pseudomonadota</taxon>
        <taxon>Alphaproteobacteria</taxon>
        <taxon>Rickettsiales</taxon>
        <taxon>Anaplasmataceae</taxon>
        <taxon>Wolbachieae</taxon>
        <taxon>Wolbachia</taxon>
    </lineage>
</organism>
<dbReference type="InterPro" id="IPR027304">
    <property type="entry name" value="Trigger_fact/SurA_dom_sf"/>
</dbReference>
<keyword evidence="4" id="KW-0997">Cell inner membrane</keyword>
<sequence>MNVKNFFTKITVVLLACLLIFVGVGNLLSGDDEKEEVARVGKEVITSDEYKSLYQNYGKQISGSDASREQVKKLKYDLLNALIEQKLLFNLTSELGLTVGEESIKNHIKNTKYFQNDKGEFDKNKFYETLNDLHMTEKEYIAKLEKVLPAMMLMTSLFKDNYPVTFGEKIDEQIYKSRYQTRVVDIVKITEDAVTNIPEPDDQALLDLYERNKSHFYYPEYRTAQYISLGQKYFEDQIKISDEEVDGIIEQQELKNQRDIFNAIFSTKEEAETARRAFEEGKTSFEQIVEEFGKAKLEETRVNNITKDFLPEDVREKVFALKVGEVSEVLASSFGWHIVKVESAHQISDEDLVDLKKDIKSVLTNQKSFERVNDFINQVNYKIYNGSEIEEILSEYNLPIQTIGPVDASGKDQSGNNVGDSGDLISFIFSREKDQKGYFKGVGDAVVSVKIIDIVPPKSQSFEEGRALAVELWRSEFIKERMFKFGQEVAVQLREKTDLEEIQGVELVKGQQMHRNKVDQQNYPFSFVEEIFNMKTTGSVTDPIQYNNEIIIGVLKEMHSSNGKLNMLDTGKRVMISLKEQLISYLESKYKVEVNHAILDDI</sequence>
<dbReference type="InterPro" id="IPR052029">
    <property type="entry name" value="PpiD_chaperone"/>
</dbReference>
<dbReference type="RefSeq" id="WP_155969405.1">
    <property type="nucleotide sequence ID" value="NZ_CP037426.1"/>
</dbReference>
<comment type="subcellular location">
    <subcellularLocation>
        <location evidence="1">Cell inner membrane</location>
        <topology evidence="1">Single-pass type II membrane protein</topology>
        <orientation evidence="1">Periplasmic side</orientation>
    </subcellularLocation>
</comment>
<evidence type="ECO:0000256" key="7">
    <source>
        <dbReference type="ARBA" id="ARBA00023136"/>
    </source>
</evidence>
<evidence type="ECO:0000256" key="11">
    <source>
        <dbReference type="ARBA" id="ARBA00038408"/>
    </source>
</evidence>
<protein>
    <recommendedName>
        <fullName evidence="2">Parvulin-like PPIase</fullName>
    </recommendedName>
    <alternativeName>
        <fullName evidence="9">Peptidyl-prolyl cis-trans isomerase plp</fullName>
    </alternativeName>
    <alternativeName>
        <fullName evidence="12">Periplasmic chaperone PpiD</fullName>
    </alternativeName>
    <alternativeName>
        <fullName evidence="13">Periplasmic folding chaperone</fullName>
    </alternativeName>
    <alternativeName>
        <fullName evidence="10">Rotamase plp</fullName>
    </alternativeName>
</protein>
<evidence type="ECO:0000313" key="17">
    <source>
        <dbReference type="Proteomes" id="UP000422744"/>
    </source>
</evidence>
<evidence type="ECO:0000256" key="2">
    <source>
        <dbReference type="ARBA" id="ARBA00018370"/>
    </source>
</evidence>
<dbReference type="Gene3D" id="1.10.4030.10">
    <property type="entry name" value="Porin chaperone SurA, peptide-binding domain"/>
    <property type="match status" value="1"/>
</dbReference>
<evidence type="ECO:0000256" key="10">
    <source>
        <dbReference type="ARBA" id="ARBA00031484"/>
    </source>
</evidence>
<keyword evidence="8" id="KW-0143">Chaperone</keyword>
<accession>A0A6I6CKY6</accession>
<keyword evidence="14 16" id="KW-0413">Isomerase</keyword>
<evidence type="ECO:0000256" key="5">
    <source>
        <dbReference type="ARBA" id="ARBA00022692"/>
    </source>
</evidence>
<evidence type="ECO:0000256" key="6">
    <source>
        <dbReference type="ARBA" id="ARBA00022989"/>
    </source>
</evidence>
<dbReference type="SUPFAM" id="SSF109998">
    <property type="entry name" value="Triger factor/SurA peptide-binding domain-like"/>
    <property type="match status" value="1"/>
</dbReference>
<keyword evidence="14" id="KW-0697">Rotamase</keyword>
<evidence type="ECO:0000313" key="16">
    <source>
        <dbReference type="EMBL" id="QGT16771.1"/>
    </source>
</evidence>
<evidence type="ECO:0000256" key="14">
    <source>
        <dbReference type="PROSITE-ProRule" id="PRU00278"/>
    </source>
</evidence>
<dbReference type="Pfam" id="PF13145">
    <property type="entry name" value="Rotamase_2"/>
    <property type="match status" value="1"/>
</dbReference>
<evidence type="ECO:0000256" key="13">
    <source>
        <dbReference type="ARBA" id="ARBA00042775"/>
    </source>
</evidence>
<evidence type="ECO:0000256" key="8">
    <source>
        <dbReference type="ARBA" id="ARBA00023186"/>
    </source>
</evidence>
<dbReference type="GO" id="GO:0005886">
    <property type="term" value="C:plasma membrane"/>
    <property type="evidence" value="ECO:0007669"/>
    <property type="project" value="UniProtKB-SubCell"/>
</dbReference>
<gene>
    <name evidence="16" type="ORF">E0495_06380</name>
</gene>
<dbReference type="AlphaFoldDB" id="A0A6I6CKY6"/>
<keyword evidence="6" id="KW-1133">Transmembrane helix</keyword>
<reference evidence="16 17" key="1">
    <citation type="submission" date="2019-03" db="EMBL/GenBank/DDBJ databases">
        <title>Wolbachia endosymbiont of Haematobia irritans wIrr.</title>
        <authorList>
            <person name="Parry R.H."/>
            <person name="Asgari S."/>
        </authorList>
    </citation>
    <scope>NUCLEOTIDE SEQUENCE [LARGE SCALE GENOMIC DNA]</scope>
    <source>
        <strain evidence="17">wIrr</strain>
    </source>
</reference>
<dbReference type="PANTHER" id="PTHR47529">
    <property type="entry name" value="PEPTIDYL-PROLYL CIS-TRANS ISOMERASE D"/>
    <property type="match status" value="1"/>
</dbReference>
<dbReference type="PANTHER" id="PTHR47529:SF1">
    <property type="entry name" value="PERIPLASMIC CHAPERONE PPID"/>
    <property type="match status" value="1"/>
</dbReference>
<evidence type="ECO:0000259" key="15">
    <source>
        <dbReference type="PROSITE" id="PS50198"/>
    </source>
</evidence>
<evidence type="ECO:0000256" key="4">
    <source>
        <dbReference type="ARBA" id="ARBA00022519"/>
    </source>
</evidence>
<dbReference type="Gene3D" id="3.10.50.40">
    <property type="match status" value="1"/>
</dbReference>
<dbReference type="SUPFAM" id="SSF54534">
    <property type="entry name" value="FKBP-like"/>
    <property type="match status" value="1"/>
</dbReference>
<evidence type="ECO:0000256" key="12">
    <source>
        <dbReference type="ARBA" id="ARBA00040743"/>
    </source>
</evidence>
<evidence type="ECO:0000256" key="1">
    <source>
        <dbReference type="ARBA" id="ARBA00004382"/>
    </source>
</evidence>
<dbReference type="Pfam" id="PF13624">
    <property type="entry name" value="SurA_N_3"/>
    <property type="match status" value="1"/>
</dbReference>
<proteinExistence type="inferred from homology"/>
<evidence type="ECO:0000256" key="9">
    <source>
        <dbReference type="ARBA" id="ARBA00030642"/>
    </source>
</evidence>
<keyword evidence="5" id="KW-0812">Transmembrane</keyword>
<evidence type="ECO:0000256" key="3">
    <source>
        <dbReference type="ARBA" id="ARBA00022475"/>
    </source>
</evidence>
<dbReference type="PROSITE" id="PS50198">
    <property type="entry name" value="PPIC_PPIASE_2"/>
    <property type="match status" value="1"/>
</dbReference>